<dbReference type="EMBL" id="AMZH03015564">
    <property type="protein sequence ID" value="RRT45847.1"/>
    <property type="molecule type" value="Genomic_DNA"/>
</dbReference>
<proteinExistence type="predicted"/>
<evidence type="ECO:0000313" key="2">
    <source>
        <dbReference type="EMBL" id="RRT45847.1"/>
    </source>
</evidence>
<dbReference type="AlphaFoldDB" id="A0A426Y228"/>
<accession>A0A426Y228</accession>
<evidence type="ECO:0000313" key="3">
    <source>
        <dbReference type="Proteomes" id="UP000287651"/>
    </source>
</evidence>
<protein>
    <submittedName>
        <fullName evidence="2">Uncharacterized protein</fullName>
    </submittedName>
</protein>
<comment type="caution">
    <text evidence="2">The sequence shown here is derived from an EMBL/GenBank/DDBJ whole genome shotgun (WGS) entry which is preliminary data.</text>
</comment>
<sequence length="113" mass="13335">MLVLVTYDLSYTNMLKSKVCNVEWCRPYWVVRIDPSGDRYTNRPLPSNIVDWGCFRLDFDCCRPLPGGINRGRKKKRKKKRKNLEIQHRCPSTIPIHHRSPNAADEMLPPRLR</sequence>
<feature type="region of interest" description="Disordered" evidence="1">
    <location>
        <begin position="93"/>
        <end position="113"/>
    </location>
</feature>
<organism evidence="2 3">
    <name type="scientific">Ensete ventricosum</name>
    <name type="common">Abyssinian banana</name>
    <name type="synonym">Musa ensete</name>
    <dbReference type="NCBI Taxonomy" id="4639"/>
    <lineage>
        <taxon>Eukaryota</taxon>
        <taxon>Viridiplantae</taxon>
        <taxon>Streptophyta</taxon>
        <taxon>Embryophyta</taxon>
        <taxon>Tracheophyta</taxon>
        <taxon>Spermatophyta</taxon>
        <taxon>Magnoliopsida</taxon>
        <taxon>Liliopsida</taxon>
        <taxon>Zingiberales</taxon>
        <taxon>Musaceae</taxon>
        <taxon>Ensete</taxon>
    </lineage>
</organism>
<gene>
    <name evidence="2" type="ORF">B296_00048123</name>
</gene>
<dbReference type="Proteomes" id="UP000287651">
    <property type="component" value="Unassembled WGS sequence"/>
</dbReference>
<evidence type="ECO:0000256" key="1">
    <source>
        <dbReference type="SAM" id="MobiDB-lite"/>
    </source>
</evidence>
<reference evidence="2 3" key="1">
    <citation type="journal article" date="2014" name="Agronomy (Basel)">
        <title>A Draft Genome Sequence for Ensete ventricosum, the Drought-Tolerant Tree Against Hunger.</title>
        <authorList>
            <person name="Harrison J."/>
            <person name="Moore K.A."/>
            <person name="Paszkiewicz K."/>
            <person name="Jones T."/>
            <person name="Grant M."/>
            <person name="Ambacheew D."/>
            <person name="Muzemil S."/>
            <person name="Studholme D.J."/>
        </authorList>
    </citation>
    <scope>NUCLEOTIDE SEQUENCE [LARGE SCALE GENOMIC DNA]</scope>
</reference>
<name>A0A426Y228_ENSVE</name>